<organism evidence="2 3">
    <name type="scientific">Desulfosarcina widdelii</name>
    <dbReference type="NCBI Taxonomy" id="947919"/>
    <lineage>
        <taxon>Bacteria</taxon>
        <taxon>Pseudomonadati</taxon>
        <taxon>Thermodesulfobacteriota</taxon>
        <taxon>Desulfobacteria</taxon>
        <taxon>Desulfobacterales</taxon>
        <taxon>Desulfosarcinaceae</taxon>
        <taxon>Desulfosarcina</taxon>
    </lineage>
</organism>
<name>A0A5K7ZCW3_9BACT</name>
<dbReference type="OrthoDB" id="9981903at2"/>
<keyword evidence="1" id="KW-0812">Transmembrane</keyword>
<keyword evidence="3" id="KW-1185">Reference proteome</keyword>
<evidence type="ECO:0000313" key="3">
    <source>
        <dbReference type="Proteomes" id="UP000427769"/>
    </source>
</evidence>
<feature type="transmembrane region" description="Helical" evidence="1">
    <location>
        <begin position="20"/>
        <end position="39"/>
    </location>
</feature>
<dbReference type="AlphaFoldDB" id="A0A5K7ZCW3"/>
<dbReference type="Proteomes" id="UP000427769">
    <property type="component" value="Chromosome"/>
</dbReference>
<dbReference type="KEGG" id="dwd:DSCW_37110"/>
<evidence type="ECO:0000313" key="2">
    <source>
        <dbReference type="EMBL" id="BBO76294.1"/>
    </source>
</evidence>
<dbReference type="EMBL" id="AP021875">
    <property type="protein sequence ID" value="BBO76294.1"/>
    <property type="molecule type" value="Genomic_DNA"/>
</dbReference>
<protein>
    <submittedName>
        <fullName evidence="2">Uncharacterized protein</fullName>
    </submittedName>
</protein>
<keyword evidence="1" id="KW-0472">Membrane</keyword>
<sequence>MKALLAPDTTWVEQKMVRLFTPGGLMTAVALILLSAFVLGSGGIEHRFTDGSEAATARASVSPLLDSP</sequence>
<reference evidence="2 3" key="1">
    <citation type="submission" date="2019-11" db="EMBL/GenBank/DDBJ databases">
        <title>Comparative genomics of hydrocarbon-degrading Desulfosarcina strains.</title>
        <authorList>
            <person name="Watanabe M."/>
            <person name="Kojima H."/>
            <person name="Fukui M."/>
        </authorList>
    </citation>
    <scope>NUCLEOTIDE SEQUENCE [LARGE SCALE GENOMIC DNA]</scope>
    <source>
        <strain evidence="2 3">PP31</strain>
    </source>
</reference>
<evidence type="ECO:0000256" key="1">
    <source>
        <dbReference type="SAM" id="Phobius"/>
    </source>
</evidence>
<keyword evidence="1" id="KW-1133">Transmembrane helix</keyword>
<dbReference type="RefSeq" id="WP_155305133.1">
    <property type="nucleotide sequence ID" value="NZ_AP021875.1"/>
</dbReference>
<accession>A0A5K7ZCW3</accession>
<gene>
    <name evidence="2" type="ORF">DSCW_37110</name>
</gene>
<proteinExistence type="predicted"/>